<dbReference type="Gene3D" id="3.40.50.10750">
    <property type="entry name" value="Isocitrate/Isopropylmalate dehydrogenase-like"/>
    <property type="match status" value="1"/>
</dbReference>
<dbReference type="InterPro" id="IPR042112">
    <property type="entry name" value="P_AcTrfase_dom2"/>
</dbReference>
<dbReference type="GO" id="GO:0046872">
    <property type="term" value="F:metal ion binding"/>
    <property type="evidence" value="ECO:0007669"/>
    <property type="project" value="UniProtKB-KW"/>
</dbReference>
<feature type="domain" description="Malic enzyme NAD-binding" evidence="11">
    <location>
        <begin position="159"/>
        <end position="396"/>
    </location>
</feature>
<dbReference type="InterPro" id="IPR012188">
    <property type="entry name" value="ME_PTA"/>
</dbReference>
<feature type="binding site" evidence="9">
    <location>
        <position position="132"/>
    </location>
    <ligand>
        <name>a divalent metal cation</name>
        <dbReference type="ChEBI" id="CHEBI:60240"/>
    </ligand>
</feature>
<keyword evidence="6 13" id="KW-0560">Oxidoreductase</keyword>
<dbReference type="GO" id="GO:0051287">
    <property type="term" value="F:NAD binding"/>
    <property type="evidence" value="ECO:0007669"/>
    <property type="project" value="InterPro"/>
</dbReference>
<dbReference type="SUPFAM" id="SSF53223">
    <property type="entry name" value="Aminoacid dehydrogenase-like, N-terminal domain"/>
    <property type="match status" value="1"/>
</dbReference>
<dbReference type="Pfam" id="PF01515">
    <property type="entry name" value="PTA_PTB"/>
    <property type="match status" value="2"/>
</dbReference>
<dbReference type="GO" id="GO:0004473">
    <property type="term" value="F:malate dehydrogenase (decarboxylating) (NADP+) activity"/>
    <property type="evidence" value="ECO:0007669"/>
    <property type="project" value="UniProtKB-EC"/>
</dbReference>
<dbReference type="EC" id="1.1.1.40" evidence="13"/>
<dbReference type="SUPFAM" id="SSF51735">
    <property type="entry name" value="NAD(P)-binding Rossmann-fold domains"/>
    <property type="match status" value="1"/>
</dbReference>
<dbReference type="InterPro" id="IPR012301">
    <property type="entry name" value="Malic_N_dom"/>
</dbReference>
<reference evidence="13 14" key="1">
    <citation type="submission" date="2014-10" db="EMBL/GenBank/DDBJ databases">
        <authorList>
            <person name="Seo M.-J."/>
            <person name="Seok Y.J."/>
            <person name="Cha I.-T."/>
        </authorList>
    </citation>
    <scope>NUCLEOTIDE SEQUENCE [LARGE SCALE GENOMIC DNA]</scope>
    <source>
        <strain evidence="13 14">NEU</strain>
    </source>
</reference>
<dbReference type="InterPro" id="IPR046346">
    <property type="entry name" value="Aminoacid_DH-like_N_sf"/>
</dbReference>
<evidence type="ECO:0000259" key="11">
    <source>
        <dbReference type="SMART" id="SM00919"/>
    </source>
</evidence>
<comment type="cofactor">
    <cofactor evidence="1">
        <name>Mn(2+)</name>
        <dbReference type="ChEBI" id="CHEBI:29035"/>
    </cofactor>
</comment>
<feature type="binding site" evidence="10">
    <location>
        <begin position="72"/>
        <end position="79"/>
    </location>
    <ligand>
        <name>NADP(+)</name>
        <dbReference type="ChEBI" id="CHEBI:58349"/>
    </ligand>
</feature>
<feature type="binding site" evidence="10">
    <location>
        <position position="283"/>
    </location>
    <ligand>
        <name>a divalent metal cation</name>
        <dbReference type="ChEBI" id="CHEBI:60240"/>
    </ligand>
</feature>
<keyword evidence="10" id="KW-0521">NADP</keyword>
<dbReference type="InterPro" id="IPR042113">
    <property type="entry name" value="P_AcTrfase_dom1"/>
</dbReference>
<dbReference type="Gene3D" id="3.40.50.10950">
    <property type="match status" value="2"/>
</dbReference>
<organism evidence="13 14">
    <name type="scientific">Massilia timonae</name>
    <dbReference type="NCBI Taxonomy" id="47229"/>
    <lineage>
        <taxon>Bacteria</taxon>
        <taxon>Pseudomonadati</taxon>
        <taxon>Pseudomonadota</taxon>
        <taxon>Betaproteobacteria</taxon>
        <taxon>Burkholderiales</taxon>
        <taxon>Oxalobacteraceae</taxon>
        <taxon>Telluria group</taxon>
        <taxon>Massilia</taxon>
    </lineage>
</organism>
<dbReference type="Gene3D" id="3.40.50.720">
    <property type="entry name" value="NAD(P)-binding Rossmann-like Domain"/>
    <property type="match status" value="1"/>
</dbReference>
<dbReference type="InterPro" id="IPR015884">
    <property type="entry name" value="Malic_enzyme_CS"/>
</dbReference>
<dbReference type="Pfam" id="PF03949">
    <property type="entry name" value="Malic_M"/>
    <property type="match status" value="1"/>
</dbReference>
<dbReference type="CDD" id="cd05311">
    <property type="entry name" value="NAD_bind_2_malic_enz"/>
    <property type="match status" value="1"/>
</dbReference>
<evidence type="ECO:0000256" key="5">
    <source>
        <dbReference type="ARBA" id="ARBA00022723"/>
    </source>
</evidence>
<dbReference type="FunFam" id="3.40.50.10380:FF:000003">
    <property type="entry name" value="NADP-dependent malic enzyme"/>
    <property type="match status" value="1"/>
</dbReference>
<comment type="cofactor">
    <cofactor evidence="2">
        <name>Mg(2+)</name>
        <dbReference type="ChEBI" id="CHEBI:18420"/>
    </cofactor>
</comment>
<feature type="active site" description="Proton acceptor" evidence="8">
    <location>
        <position position="90"/>
    </location>
</feature>
<evidence type="ECO:0000256" key="7">
    <source>
        <dbReference type="ARBA" id="ARBA00023268"/>
    </source>
</evidence>
<dbReference type="FunFam" id="3.40.50.720:FF:000095">
    <property type="entry name" value="NADP-dependent malic enzyme"/>
    <property type="match status" value="1"/>
</dbReference>
<dbReference type="Gene3D" id="3.40.50.10380">
    <property type="entry name" value="Malic enzyme, N-terminal domain"/>
    <property type="match status" value="1"/>
</dbReference>
<dbReference type="EMBL" id="JRYB01000001">
    <property type="protein sequence ID" value="OIJ42792.1"/>
    <property type="molecule type" value="Genomic_DNA"/>
</dbReference>
<protein>
    <submittedName>
        <fullName evidence="13">NADP-dependent malic enzyme</fullName>
        <ecNumber evidence="13">1.1.1.40</ecNumber>
    </submittedName>
</protein>
<evidence type="ECO:0000256" key="8">
    <source>
        <dbReference type="PIRSR" id="PIRSR036684-1"/>
    </source>
</evidence>
<dbReference type="InterPro" id="IPR036291">
    <property type="entry name" value="NAD(P)-bd_dom_sf"/>
</dbReference>
<gene>
    <name evidence="13" type="primary">maeB</name>
    <name evidence="13" type="ORF">LO55_3343</name>
</gene>
<evidence type="ECO:0000256" key="3">
    <source>
        <dbReference type="ARBA" id="ARBA00007686"/>
    </source>
</evidence>
<evidence type="ECO:0000256" key="1">
    <source>
        <dbReference type="ARBA" id="ARBA00001936"/>
    </source>
</evidence>
<dbReference type="GO" id="GO:0006108">
    <property type="term" value="P:malate metabolic process"/>
    <property type="evidence" value="ECO:0007669"/>
    <property type="project" value="InterPro"/>
</dbReference>
<evidence type="ECO:0000256" key="9">
    <source>
        <dbReference type="PIRSR" id="PIRSR036684-2"/>
    </source>
</evidence>
<dbReference type="InterPro" id="IPR037062">
    <property type="entry name" value="Malic_N_dom_sf"/>
</dbReference>
<dbReference type="SUPFAM" id="SSF53659">
    <property type="entry name" value="Isocitrate/Isopropylmalate dehydrogenase-like"/>
    <property type="match status" value="1"/>
</dbReference>
<evidence type="ECO:0000256" key="6">
    <source>
        <dbReference type="ARBA" id="ARBA00023002"/>
    </source>
</evidence>
<dbReference type="InterPro" id="IPR045213">
    <property type="entry name" value="Malic_NAD-bd_bact_type"/>
</dbReference>
<evidence type="ECO:0000313" key="13">
    <source>
        <dbReference type="EMBL" id="OIJ42792.1"/>
    </source>
</evidence>
<dbReference type="InterPro" id="IPR051674">
    <property type="entry name" value="Malate_Decarboxylase"/>
</dbReference>
<feature type="binding site" evidence="10">
    <location>
        <position position="158"/>
    </location>
    <ligand>
        <name>a divalent metal cation</name>
        <dbReference type="ChEBI" id="CHEBI:60240"/>
    </ligand>
</feature>
<feature type="binding site" evidence="9">
    <location>
        <position position="133"/>
    </location>
    <ligand>
        <name>a divalent metal cation</name>
        <dbReference type="ChEBI" id="CHEBI:60240"/>
    </ligand>
</feature>
<dbReference type="GO" id="GO:0016746">
    <property type="term" value="F:acyltransferase activity"/>
    <property type="evidence" value="ECO:0007669"/>
    <property type="project" value="InterPro"/>
</dbReference>
<dbReference type="PANTHER" id="PTHR43237">
    <property type="entry name" value="NADP-DEPENDENT MALIC ENZYME"/>
    <property type="match status" value="1"/>
</dbReference>
<evidence type="ECO:0000259" key="12">
    <source>
        <dbReference type="SMART" id="SM01274"/>
    </source>
</evidence>
<dbReference type="Proteomes" id="UP000180246">
    <property type="component" value="Unassembled WGS sequence"/>
</dbReference>
<keyword evidence="7" id="KW-0511">Multifunctional enzyme</keyword>
<evidence type="ECO:0000256" key="2">
    <source>
        <dbReference type="ARBA" id="ARBA00001946"/>
    </source>
</evidence>
<accession>A0A1S2NEJ0</accession>
<dbReference type="Pfam" id="PF00390">
    <property type="entry name" value="malic"/>
    <property type="match status" value="1"/>
</dbReference>
<dbReference type="PROSITE" id="PS00331">
    <property type="entry name" value="MALIC_ENZYMES"/>
    <property type="match status" value="1"/>
</dbReference>
<comment type="caution">
    <text evidence="13">The sequence shown here is derived from an EMBL/GenBank/DDBJ whole genome shotgun (WGS) entry which is preliminary data.</text>
</comment>
<comment type="similarity">
    <text evidence="3">In the N-terminal section; belongs to the malic enzymes family.</text>
</comment>
<name>A0A1S2NEJ0_9BURK</name>
<dbReference type="InterPro" id="IPR002505">
    <property type="entry name" value="PTA_PTB"/>
</dbReference>
<dbReference type="PANTHER" id="PTHR43237:SF4">
    <property type="entry name" value="NADP-DEPENDENT MALIC ENZYME"/>
    <property type="match status" value="1"/>
</dbReference>
<feature type="domain" description="Malic enzyme N-terminal" evidence="12">
    <location>
        <begin position="14"/>
        <end position="147"/>
    </location>
</feature>
<evidence type="ECO:0000313" key="14">
    <source>
        <dbReference type="Proteomes" id="UP000180246"/>
    </source>
</evidence>
<comment type="similarity">
    <text evidence="4">In the C-terminal section; belongs to the phosphate acetyltransferase and butyryltransferase family.</text>
</comment>
<evidence type="ECO:0000256" key="10">
    <source>
        <dbReference type="PIRSR" id="PIRSR036684-3"/>
    </source>
</evidence>
<keyword evidence="5 9" id="KW-0479">Metal-binding</keyword>
<dbReference type="SMART" id="SM00919">
    <property type="entry name" value="Malic_M"/>
    <property type="match status" value="1"/>
</dbReference>
<dbReference type="PIRSF" id="PIRSF036684">
    <property type="entry name" value="ME_PTA"/>
    <property type="match status" value="1"/>
</dbReference>
<evidence type="ECO:0000256" key="4">
    <source>
        <dbReference type="ARBA" id="ARBA00008756"/>
    </source>
</evidence>
<dbReference type="AlphaFoldDB" id="A0A1S2NEJ0"/>
<dbReference type="SMART" id="SM01274">
    <property type="entry name" value="malic"/>
    <property type="match status" value="1"/>
</dbReference>
<dbReference type="InterPro" id="IPR012302">
    <property type="entry name" value="Malic_NAD-bd"/>
</dbReference>
<sequence>MRIDALEYHRSPTRGKIEVVATKPLSNQRDLSLAYSPGVAYACEEIAADPATAFDYTSRGNLVAVISNGTAVLGLGNIGPLASKPVMEGKGCLFKKFAGVDVFDLELDELDPDKLVDAIAMLEPTVGGINLEDIKAPECFYIEKKLRERMNIPVFHDDQHGTAIISTAALLNALKVVGKDIGQIKLVCSGAGAAAIACLDMMVLLGVKQSNIYVTDSKGVIWQGREANMEANKARYAQATDARTLGDIVKDADVFLGCSTAGVLTADMVKTMADKPVILALANPEPEIRPEVAKAARPDVIIATGRSDYPNQVNNVLCFPYIFRGALDCGATRITDEMKLACVTAIAELAEAEASDVVALAYEGQDLTFGPEYIIPKPFDPRLLAAIAPRVAEAAAASGVATRPIEDMDAYRDQLGQMIYHTGFFMKPVFNKARANLRKVAYAEAGEPRVLRAVQTVVDEGIAQPVLIGDEGAIARAVKQAGLRLQAGVDYTVIAAESDTTLQGTRLLKSGQVDALICGMTGSYDSHLEHVRNEIGVAPGAEVLAAMNALVLDKLTLFITDTYVNETPSAQELAAITRLAADAMQHFGLEPKAALLSHSSQGSSERPSARRMREARALLAEQAPELAVIGEIHGDAALSQEIRDIYNIDAGYAGSANLLVMPSLDAANILFNVLKVASGKGVTVGPILLGAAKSVHILSPSATVRRIVNMTALAAAQVV</sequence>
<proteinExistence type="inferred from homology"/>